<keyword evidence="6 11" id="KW-1133">Transmembrane helix</keyword>
<dbReference type="Gene3D" id="3.10.580.10">
    <property type="entry name" value="CBS-domain"/>
    <property type="match status" value="1"/>
</dbReference>
<dbReference type="InterPro" id="IPR044751">
    <property type="entry name" value="Ion_transp-like_CBS"/>
</dbReference>
<evidence type="ECO:0000256" key="5">
    <source>
        <dbReference type="ARBA" id="ARBA00022737"/>
    </source>
</evidence>
<dbReference type="InterPro" id="IPR005170">
    <property type="entry name" value="Transptr-assoc_dom"/>
</dbReference>
<dbReference type="Gene3D" id="3.30.465.10">
    <property type="match status" value="1"/>
</dbReference>
<feature type="domain" description="CBS" evidence="12">
    <location>
        <begin position="214"/>
        <end position="274"/>
    </location>
</feature>
<evidence type="ECO:0000313" key="13">
    <source>
        <dbReference type="EMBL" id="RRC96521.1"/>
    </source>
</evidence>
<dbReference type="PANTHER" id="PTHR22777">
    <property type="entry name" value="HEMOLYSIN-RELATED"/>
    <property type="match status" value="1"/>
</dbReference>
<sequence>MTDTLITGTPVAGLVIVAAIALLMAGAVAAIEVALSYLSRATAQDLVDEGARRADLVHELLSQRSRTLLVLRGVRTAWQVIGAVSVTIALAGLPLPWWAVGLIAIVTVGTLQFLTVSGLAVRVGRRNPEKVAQWGAQMTMRAVRISRLFDPAVDSVREKLPQSAQTEAEARAEVAEDLREMVDQVGETEGLEDEDREMLLSVFELGHTLVREIMVPRTDMVTIEAEMNAREALRVFVRSGFSRVPVIGESADDVRGILYFKDVVHRLETYGVDTDLTAEQMMRPAEYTIEMKAADDLLRIMQAEHFHMALVVDEYGGISGLVTMEDLIEELVGEVTDEHDRNVIEPEELADGVWRVPSRFSIDDLGDLLGMELEDDDVDSVGGLLAKAIGQVPLPGAEGELLGVHMMAEEARGRRRQVGTIVCSRIDQGAAEGEPDQEQETGDALSK</sequence>
<dbReference type="GO" id="GO:0050660">
    <property type="term" value="F:flavin adenine dinucleotide binding"/>
    <property type="evidence" value="ECO:0007669"/>
    <property type="project" value="InterPro"/>
</dbReference>
<accession>A0A3P1SGV6</accession>
<gene>
    <name evidence="13" type="ORF">EII11_02490</name>
</gene>
<comment type="caution">
    <text evidence="13">The sequence shown here is derived from an EMBL/GenBank/DDBJ whole genome shotgun (WGS) entry which is preliminary data.</text>
</comment>
<organism evidence="13 14">
    <name type="scientific">Schaalia canis</name>
    <dbReference type="NCBI Taxonomy" id="100469"/>
    <lineage>
        <taxon>Bacteria</taxon>
        <taxon>Bacillati</taxon>
        <taxon>Actinomycetota</taxon>
        <taxon>Actinomycetes</taxon>
        <taxon>Actinomycetales</taxon>
        <taxon>Actinomycetaceae</taxon>
        <taxon>Schaalia</taxon>
    </lineage>
</organism>
<dbReference type="InterPro" id="IPR046342">
    <property type="entry name" value="CBS_dom_sf"/>
</dbReference>
<evidence type="ECO:0000256" key="10">
    <source>
        <dbReference type="SAM" id="MobiDB-lite"/>
    </source>
</evidence>
<protein>
    <submittedName>
        <fullName evidence="13">HlyC/CorC family transporter</fullName>
    </submittedName>
</protein>
<evidence type="ECO:0000256" key="9">
    <source>
        <dbReference type="PROSITE-ProRule" id="PRU00703"/>
    </source>
</evidence>
<dbReference type="SUPFAM" id="SSF54631">
    <property type="entry name" value="CBS-domain pair"/>
    <property type="match status" value="1"/>
</dbReference>
<keyword evidence="7 9" id="KW-0129">CBS domain</keyword>
<dbReference type="AlphaFoldDB" id="A0A3P1SGV6"/>
<dbReference type="Proteomes" id="UP000280444">
    <property type="component" value="Unassembled WGS sequence"/>
</dbReference>
<evidence type="ECO:0000259" key="12">
    <source>
        <dbReference type="PROSITE" id="PS51371"/>
    </source>
</evidence>
<dbReference type="InterPro" id="IPR016169">
    <property type="entry name" value="FAD-bd_PCMH_sub2"/>
</dbReference>
<keyword evidence="5" id="KW-0677">Repeat</keyword>
<evidence type="ECO:0000256" key="11">
    <source>
        <dbReference type="SAM" id="Phobius"/>
    </source>
</evidence>
<dbReference type="Pfam" id="PF01595">
    <property type="entry name" value="CNNM"/>
    <property type="match status" value="1"/>
</dbReference>
<evidence type="ECO:0000256" key="4">
    <source>
        <dbReference type="ARBA" id="ARBA00022692"/>
    </source>
</evidence>
<name>A0A3P1SGV6_9ACTO</name>
<dbReference type="RefSeq" id="WP_124868192.1">
    <property type="nucleotide sequence ID" value="NZ_RQZF01000001.1"/>
</dbReference>
<dbReference type="Pfam" id="PF00571">
    <property type="entry name" value="CBS"/>
    <property type="match status" value="2"/>
</dbReference>
<keyword evidence="4 11" id="KW-0812">Transmembrane</keyword>
<keyword evidence="14" id="KW-1185">Reference proteome</keyword>
<dbReference type="EMBL" id="RQZF01000001">
    <property type="protein sequence ID" value="RRC96521.1"/>
    <property type="molecule type" value="Genomic_DNA"/>
</dbReference>
<feature type="domain" description="CBS" evidence="12">
    <location>
        <begin position="281"/>
        <end position="338"/>
    </location>
</feature>
<dbReference type="CDD" id="cd04590">
    <property type="entry name" value="CBS_pair_CorC_HlyC_assoc"/>
    <property type="match status" value="1"/>
</dbReference>
<proteinExistence type="inferred from homology"/>
<evidence type="ECO:0000313" key="14">
    <source>
        <dbReference type="Proteomes" id="UP000280444"/>
    </source>
</evidence>
<dbReference type="Pfam" id="PF03471">
    <property type="entry name" value="CorC_HlyC"/>
    <property type="match status" value="1"/>
</dbReference>
<feature type="transmembrane region" description="Helical" evidence="11">
    <location>
        <begin position="97"/>
        <end position="121"/>
    </location>
</feature>
<dbReference type="OrthoDB" id="110231at2"/>
<dbReference type="PROSITE" id="PS51371">
    <property type="entry name" value="CBS"/>
    <property type="match status" value="2"/>
</dbReference>
<evidence type="ECO:0000256" key="7">
    <source>
        <dbReference type="ARBA" id="ARBA00023122"/>
    </source>
</evidence>
<dbReference type="InterPro" id="IPR036318">
    <property type="entry name" value="FAD-bd_PCMH-like_sf"/>
</dbReference>
<dbReference type="SUPFAM" id="SSF56176">
    <property type="entry name" value="FAD-binding/transporter-associated domain-like"/>
    <property type="match status" value="1"/>
</dbReference>
<evidence type="ECO:0000256" key="6">
    <source>
        <dbReference type="ARBA" id="ARBA00022989"/>
    </source>
</evidence>
<evidence type="ECO:0000256" key="1">
    <source>
        <dbReference type="ARBA" id="ARBA00004651"/>
    </source>
</evidence>
<evidence type="ECO:0000256" key="8">
    <source>
        <dbReference type="ARBA" id="ARBA00023136"/>
    </source>
</evidence>
<dbReference type="SMART" id="SM01091">
    <property type="entry name" value="CorC_HlyC"/>
    <property type="match status" value="1"/>
</dbReference>
<dbReference type="InterPro" id="IPR002550">
    <property type="entry name" value="CNNM"/>
</dbReference>
<comment type="subcellular location">
    <subcellularLocation>
        <location evidence="1">Cell membrane</location>
        <topology evidence="1">Multi-pass membrane protein</topology>
    </subcellularLocation>
</comment>
<dbReference type="GO" id="GO:0005886">
    <property type="term" value="C:plasma membrane"/>
    <property type="evidence" value="ECO:0007669"/>
    <property type="project" value="UniProtKB-SubCell"/>
</dbReference>
<keyword evidence="8 11" id="KW-0472">Membrane</keyword>
<reference evidence="13 14" key="1">
    <citation type="submission" date="2018-11" db="EMBL/GenBank/DDBJ databases">
        <title>Genomes From Bacteria Associated with the Canine Oral Cavity: a Test Case for Automated Genome-Based Taxonomic Assignment.</title>
        <authorList>
            <person name="Coil D.A."/>
            <person name="Jospin G."/>
            <person name="Darling A.E."/>
            <person name="Wallis C."/>
            <person name="Davis I.J."/>
            <person name="Harris S."/>
            <person name="Eisen J.A."/>
            <person name="Holcombe L.J."/>
            <person name="O'Flynn C."/>
        </authorList>
    </citation>
    <scope>NUCLEOTIDE SEQUENCE [LARGE SCALE GENOMIC DNA]</scope>
    <source>
        <strain evidence="13 14">OH770</strain>
    </source>
</reference>
<dbReference type="PANTHER" id="PTHR22777:SF32">
    <property type="entry name" value="UPF0053 INNER MEMBRANE PROTEIN YFJD"/>
    <property type="match status" value="1"/>
</dbReference>
<evidence type="ECO:0000256" key="3">
    <source>
        <dbReference type="ARBA" id="ARBA00022475"/>
    </source>
</evidence>
<comment type="similarity">
    <text evidence="2">Belongs to the UPF0053 family.</text>
</comment>
<dbReference type="InterPro" id="IPR000644">
    <property type="entry name" value="CBS_dom"/>
</dbReference>
<feature type="transmembrane region" description="Helical" evidence="11">
    <location>
        <begin position="69"/>
        <end position="91"/>
    </location>
</feature>
<dbReference type="SMART" id="SM00116">
    <property type="entry name" value="CBS"/>
    <property type="match status" value="2"/>
</dbReference>
<feature type="region of interest" description="Disordered" evidence="10">
    <location>
        <begin position="426"/>
        <end position="447"/>
    </location>
</feature>
<evidence type="ECO:0000256" key="2">
    <source>
        <dbReference type="ARBA" id="ARBA00006337"/>
    </source>
</evidence>
<keyword evidence="3" id="KW-1003">Cell membrane</keyword>
<feature type="transmembrane region" description="Helical" evidence="11">
    <location>
        <begin position="12"/>
        <end position="35"/>
    </location>
</feature>
<dbReference type="FunFam" id="3.10.580.10:FF:000002">
    <property type="entry name" value="Magnesium/cobalt efflux protein CorC"/>
    <property type="match status" value="1"/>
</dbReference>